<dbReference type="InterPro" id="IPR025287">
    <property type="entry name" value="WAK_GUB"/>
</dbReference>
<feature type="domain" description="Wall-associated receptor kinase galacturonan-binding" evidence="3">
    <location>
        <begin position="16"/>
        <end position="83"/>
    </location>
</feature>
<dbReference type="AlphaFoldDB" id="A0A1W0VW58"/>
<dbReference type="PANTHER" id="PTHR33138">
    <property type="entry name" value="OS01G0690200 PROTEIN"/>
    <property type="match status" value="1"/>
</dbReference>
<dbReference type="Proteomes" id="UP000000768">
    <property type="component" value="Chromosome 3"/>
</dbReference>
<protein>
    <recommendedName>
        <fullName evidence="3">Wall-associated receptor kinase galacturonan-binding domain-containing protein</fullName>
    </recommendedName>
</protein>
<evidence type="ECO:0000256" key="2">
    <source>
        <dbReference type="ARBA" id="ARBA00022729"/>
    </source>
</evidence>
<dbReference type="Gramene" id="OQU86377">
    <property type="protein sequence ID" value="OQU86377"/>
    <property type="gene ID" value="SORBI_3003G080300"/>
</dbReference>
<sequence>MIQPVAAAPGPGGEHCPPVLCGNVTVSFPFGLILDNQTSCGDIGIGFKVHCYNNSSLYLEYSQSDISLQILSIFYDNRSLHIAPRRYWHPYFNTSSSSGGCRIPTADTIPVLAPPLSNSPANQNLIFYNCTKPPPQGAGLVETVCHNNTYVRAADGRSDESAGSYLLEGCNFTMVPVLGVSGKKVNASDYEQLVRDGFLATWPPPPLPLPPLPPPLPVMSS</sequence>
<keyword evidence="2" id="KW-0732">Signal</keyword>
<dbReference type="PANTHER" id="PTHR33138:SF81">
    <property type="entry name" value="OS01G0137200 PROTEIN"/>
    <property type="match status" value="1"/>
</dbReference>
<evidence type="ECO:0000313" key="5">
    <source>
        <dbReference type="Proteomes" id="UP000000768"/>
    </source>
</evidence>
<organism evidence="4 5">
    <name type="scientific">Sorghum bicolor</name>
    <name type="common">Sorghum</name>
    <name type="synonym">Sorghum vulgare</name>
    <dbReference type="NCBI Taxonomy" id="4558"/>
    <lineage>
        <taxon>Eukaryota</taxon>
        <taxon>Viridiplantae</taxon>
        <taxon>Streptophyta</taxon>
        <taxon>Embryophyta</taxon>
        <taxon>Tracheophyta</taxon>
        <taxon>Spermatophyta</taxon>
        <taxon>Magnoliopsida</taxon>
        <taxon>Liliopsida</taxon>
        <taxon>Poales</taxon>
        <taxon>Poaceae</taxon>
        <taxon>PACMAD clade</taxon>
        <taxon>Panicoideae</taxon>
        <taxon>Andropogonodae</taxon>
        <taxon>Andropogoneae</taxon>
        <taxon>Sorghinae</taxon>
        <taxon>Sorghum</taxon>
    </lineage>
</organism>
<dbReference type="GO" id="GO:0016020">
    <property type="term" value="C:membrane"/>
    <property type="evidence" value="ECO:0007669"/>
    <property type="project" value="UniProtKB-SubCell"/>
</dbReference>
<keyword evidence="5" id="KW-1185">Reference proteome</keyword>
<reference evidence="5" key="2">
    <citation type="journal article" date="2018" name="Plant J.">
        <title>The Sorghum bicolor reference genome: improved assembly, gene annotations, a transcriptome atlas, and signatures of genome organization.</title>
        <authorList>
            <person name="McCormick R.F."/>
            <person name="Truong S.K."/>
            <person name="Sreedasyam A."/>
            <person name="Jenkins J."/>
            <person name="Shu S."/>
            <person name="Sims D."/>
            <person name="Kennedy M."/>
            <person name="Amirebrahimi M."/>
            <person name="Weers B.D."/>
            <person name="McKinley B."/>
            <person name="Mattison A."/>
            <person name="Morishige D.T."/>
            <person name="Grimwood J."/>
            <person name="Schmutz J."/>
            <person name="Mullet J.E."/>
        </authorList>
    </citation>
    <scope>NUCLEOTIDE SEQUENCE [LARGE SCALE GENOMIC DNA]</scope>
    <source>
        <strain evidence="5">cv. BTx623</strain>
    </source>
</reference>
<accession>A0A1W0VW58</accession>
<proteinExistence type="predicted"/>
<dbReference type="OMA" id="EDCNATI"/>
<dbReference type="Pfam" id="PF13947">
    <property type="entry name" value="GUB_WAK_bind"/>
    <property type="match status" value="1"/>
</dbReference>
<dbReference type="EMBL" id="CM000762">
    <property type="protein sequence ID" value="OQU86377.1"/>
    <property type="molecule type" value="Genomic_DNA"/>
</dbReference>
<name>A0A1W0VW58_SORBI</name>
<comment type="subcellular location">
    <subcellularLocation>
        <location evidence="1">Membrane</location>
        <topology evidence="1">Single-pass membrane protein</topology>
    </subcellularLocation>
</comment>
<dbReference type="GO" id="GO:0030247">
    <property type="term" value="F:polysaccharide binding"/>
    <property type="evidence" value="ECO:0007669"/>
    <property type="project" value="InterPro"/>
</dbReference>
<evidence type="ECO:0000259" key="3">
    <source>
        <dbReference type="Pfam" id="PF13947"/>
    </source>
</evidence>
<evidence type="ECO:0000256" key="1">
    <source>
        <dbReference type="ARBA" id="ARBA00004167"/>
    </source>
</evidence>
<evidence type="ECO:0000313" key="4">
    <source>
        <dbReference type="EMBL" id="OQU86377.1"/>
    </source>
</evidence>
<gene>
    <name evidence="4" type="ORF">SORBI_3003G080300</name>
</gene>
<reference evidence="4 5" key="1">
    <citation type="journal article" date="2009" name="Nature">
        <title>The Sorghum bicolor genome and the diversification of grasses.</title>
        <authorList>
            <person name="Paterson A.H."/>
            <person name="Bowers J.E."/>
            <person name="Bruggmann R."/>
            <person name="Dubchak I."/>
            <person name="Grimwood J."/>
            <person name="Gundlach H."/>
            <person name="Haberer G."/>
            <person name="Hellsten U."/>
            <person name="Mitros T."/>
            <person name="Poliakov A."/>
            <person name="Schmutz J."/>
            <person name="Spannagl M."/>
            <person name="Tang H."/>
            <person name="Wang X."/>
            <person name="Wicker T."/>
            <person name="Bharti A.K."/>
            <person name="Chapman J."/>
            <person name="Feltus F.A."/>
            <person name="Gowik U."/>
            <person name="Grigoriev I.V."/>
            <person name="Lyons E."/>
            <person name="Maher C.A."/>
            <person name="Martis M."/>
            <person name="Narechania A."/>
            <person name="Otillar R.P."/>
            <person name="Penning B.W."/>
            <person name="Salamov A.A."/>
            <person name="Wang Y."/>
            <person name="Zhang L."/>
            <person name="Carpita N.C."/>
            <person name="Freeling M."/>
            <person name="Gingle A.R."/>
            <person name="Hash C.T."/>
            <person name="Keller B."/>
            <person name="Klein P."/>
            <person name="Kresovich S."/>
            <person name="McCann M.C."/>
            <person name="Ming R."/>
            <person name="Peterson D.G."/>
            <person name="Mehboob-ur-Rahman"/>
            <person name="Ware D."/>
            <person name="Westhoff P."/>
            <person name="Mayer K.F."/>
            <person name="Messing J."/>
            <person name="Rokhsar D.S."/>
        </authorList>
    </citation>
    <scope>NUCLEOTIDE SEQUENCE [LARGE SCALE GENOMIC DNA]</scope>
    <source>
        <strain evidence="5">cv. BTx623</strain>
    </source>
</reference>
<dbReference type="InParanoid" id="A0A1W0VW58"/>